<reference evidence="2 3" key="1">
    <citation type="submission" date="2021-06" db="EMBL/GenBank/DDBJ databases">
        <title>Caerostris extrusa draft genome.</title>
        <authorList>
            <person name="Kono N."/>
            <person name="Arakawa K."/>
        </authorList>
    </citation>
    <scope>NUCLEOTIDE SEQUENCE [LARGE SCALE GENOMIC DNA]</scope>
</reference>
<keyword evidence="3" id="KW-1185">Reference proteome</keyword>
<name>A0AAV4MNB4_CAEEX</name>
<feature type="compositionally biased region" description="Basic residues" evidence="1">
    <location>
        <begin position="33"/>
        <end position="45"/>
    </location>
</feature>
<comment type="caution">
    <text evidence="2">The sequence shown here is derived from an EMBL/GenBank/DDBJ whole genome shotgun (WGS) entry which is preliminary data.</text>
</comment>
<evidence type="ECO:0000256" key="1">
    <source>
        <dbReference type="SAM" id="MobiDB-lite"/>
    </source>
</evidence>
<dbReference type="Proteomes" id="UP001054945">
    <property type="component" value="Unassembled WGS sequence"/>
</dbReference>
<gene>
    <name evidence="2" type="ORF">CEXT_432911</name>
</gene>
<organism evidence="2 3">
    <name type="scientific">Caerostris extrusa</name>
    <name type="common">Bark spider</name>
    <name type="synonym">Caerostris bankana</name>
    <dbReference type="NCBI Taxonomy" id="172846"/>
    <lineage>
        <taxon>Eukaryota</taxon>
        <taxon>Metazoa</taxon>
        <taxon>Ecdysozoa</taxon>
        <taxon>Arthropoda</taxon>
        <taxon>Chelicerata</taxon>
        <taxon>Arachnida</taxon>
        <taxon>Araneae</taxon>
        <taxon>Araneomorphae</taxon>
        <taxon>Entelegynae</taxon>
        <taxon>Araneoidea</taxon>
        <taxon>Araneidae</taxon>
        <taxon>Caerostris</taxon>
    </lineage>
</organism>
<feature type="region of interest" description="Disordered" evidence="1">
    <location>
        <begin position="33"/>
        <end position="82"/>
    </location>
</feature>
<dbReference type="EMBL" id="BPLR01002446">
    <property type="protein sequence ID" value="GIX73839.1"/>
    <property type="molecule type" value="Genomic_DNA"/>
</dbReference>
<accession>A0AAV4MNB4</accession>
<protein>
    <submittedName>
        <fullName evidence="2">Uncharacterized protein</fullName>
    </submittedName>
</protein>
<evidence type="ECO:0000313" key="2">
    <source>
        <dbReference type="EMBL" id="GIX73839.1"/>
    </source>
</evidence>
<feature type="compositionally biased region" description="Basic and acidic residues" evidence="1">
    <location>
        <begin position="46"/>
        <end position="56"/>
    </location>
</feature>
<dbReference type="AlphaFoldDB" id="A0AAV4MNB4"/>
<proteinExistence type="predicted"/>
<evidence type="ECO:0000313" key="3">
    <source>
        <dbReference type="Proteomes" id="UP001054945"/>
    </source>
</evidence>
<sequence length="82" mass="9529">MQVKPYPQLFHRLNLKSDNLATERNTSLCLFEKKKKEKRRRRKINRPAERKADQKTVTRSLIKASPYPPTGSQVAHAECPPT</sequence>